<dbReference type="InterPro" id="IPR000884">
    <property type="entry name" value="TSP1_rpt"/>
</dbReference>
<protein>
    <submittedName>
        <fullName evidence="6">Uncharacterized protein</fullName>
    </submittedName>
</protein>
<feature type="chain" id="PRO_5043359938" evidence="5">
    <location>
        <begin position="27"/>
        <end position="235"/>
    </location>
</feature>
<dbReference type="InterPro" id="IPR036383">
    <property type="entry name" value="TSP1_rpt_sf"/>
</dbReference>
<dbReference type="EMBL" id="CAXITT010000734">
    <property type="protein sequence ID" value="CAL1545787.1"/>
    <property type="molecule type" value="Genomic_DNA"/>
</dbReference>
<dbReference type="PRINTS" id="PR01705">
    <property type="entry name" value="TSP1REPEAT"/>
</dbReference>
<keyword evidence="7" id="KW-1185">Reference proteome</keyword>
<keyword evidence="4" id="KW-1133">Transmembrane helix</keyword>
<dbReference type="Gene3D" id="2.20.100.10">
    <property type="entry name" value="Thrombospondin type-1 (TSP1) repeat"/>
    <property type="match status" value="2"/>
</dbReference>
<dbReference type="Pfam" id="PF00090">
    <property type="entry name" value="TSP_1"/>
    <property type="match status" value="2"/>
</dbReference>
<organism evidence="6 7">
    <name type="scientific">Lymnaea stagnalis</name>
    <name type="common">Great pond snail</name>
    <name type="synonym">Helix stagnalis</name>
    <dbReference type="NCBI Taxonomy" id="6523"/>
    <lineage>
        <taxon>Eukaryota</taxon>
        <taxon>Metazoa</taxon>
        <taxon>Spiralia</taxon>
        <taxon>Lophotrochozoa</taxon>
        <taxon>Mollusca</taxon>
        <taxon>Gastropoda</taxon>
        <taxon>Heterobranchia</taxon>
        <taxon>Euthyneura</taxon>
        <taxon>Panpulmonata</taxon>
        <taxon>Hygrophila</taxon>
        <taxon>Lymnaeoidea</taxon>
        <taxon>Lymnaeidae</taxon>
        <taxon>Lymnaea</taxon>
    </lineage>
</organism>
<evidence type="ECO:0000313" key="7">
    <source>
        <dbReference type="Proteomes" id="UP001497497"/>
    </source>
</evidence>
<dbReference type="AlphaFoldDB" id="A0AAV2IJ72"/>
<dbReference type="SUPFAM" id="SSF57424">
    <property type="entry name" value="LDL receptor-like module"/>
    <property type="match status" value="1"/>
</dbReference>
<keyword evidence="2 3" id="KW-1015">Disulfide bond</keyword>
<keyword evidence="4" id="KW-0472">Membrane</keyword>
<dbReference type="PROSITE" id="PS01209">
    <property type="entry name" value="LDLRA_1"/>
    <property type="match status" value="1"/>
</dbReference>
<dbReference type="SUPFAM" id="SSF82895">
    <property type="entry name" value="TSP-1 type 1 repeat"/>
    <property type="match status" value="2"/>
</dbReference>
<dbReference type="GO" id="GO:0071944">
    <property type="term" value="C:cell periphery"/>
    <property type="evidence" value="ECO:0007669"/>
    <property type="project" value="TreeGrafter"/>
</dbReference>
<dbReference type="PROSITE" id="PS50092">
    <property type="entry name" value="TSP1"/>
    <property type="match status" value="2"/>
</dbReference>
<dbReference type="InterPro" id="IPR023415">
    <property type="entry name" value="LDLR_class-A_CS"/>
</dbReference>
<evidence type="ECO:0000256" key="4">
    <source>
        <dbReference type="SAM" id="Phobius"/>
    </source>
</evidence>
<gene>
    <name evidence="6" type="ORF">GSLYS_00019164001</name>
</gene>
<feature type="disulfide bond" evidence="3">
    <location>
        <begin position="173"/>
        <end position="188"/>
    </location>
</feature>
<comment type="caution">
    <text evidence="6">The sequence shown here is derived from an EMBL/GenBank/DDBJ whole genome shotgun (WGS) entry which is preliminary data.</text>
</comment>
<dbReference type="SMART" id="SM00192">
    <property type="entry name" value="LDLa"/>
    <property type="match status" value="1"/>
</dbReference>
<reference evidence="6 7" key="1">
    <citation type="submission" date="2024-04" db="EMBL/GenBank/DDBJ databases">
        <authorList>
            <consortium name="Genoscope - CEA"/>
            <person name="William W."/>
        </authorList>
    </citation>
    <scope>NUCLEOTIDE SEQUENCE [LARGE SCALE GENOMIC DNA]</scope>
</reference>
<keyword evidence="4" id="KW-0812">Transmembrane</keyword>
<feature type="transmembrane region" description="Helical" evidence="4">
    <location>
        <begin position="213"/>
        <end position="234"/>
    </location>
</feature>
<dbReference type="Gene3D" id="4.10.400.10">
    <property type="entry name" value="Low-density Lipoprotein Receptor"/>
    <property type="match status" value="1"/>
</dbReference>
<dbReference type="InterPro" id="IPR036055">
    <property type="entry name" value="LDL_receptor-like_sf"/>
</dbReference>
<evidence type="ECO:0000256" key="5">
    <source>
        <dbReference type="SAM" id="SignalP"/>
    </source>
</evidence>
<evidence type="ECO:0000313" key="6">
    <source>
        <dbReference type="EMBL" id="CAL1545787.1"/>
    </source>
</evidence>
<dbReference type="CDD" id="cd00112">
    <property type="entry name" value="LDLa"/>
    <property type="match status" value="1"/>
</dbReference>
<keyword evidence="5" id="KW-0732">Signal</keyword>
<dbReference type="Pfam" id="PF00057">
    <property type="entry name" value="Ldl_recept_a"/>
    <property type="match status" value="1"/>
</dbReference>
<dbReference type="PROSITE" id="PS50068">
    <property type="entry name" value="LDLRA_2"/>
    <property type="match status" value="1"/>
</dbReference>
<dbReference type="PANTHER" id="PTHR16311">
    <property type="entry name" value="THROMBOSPONDIN TYPE I DOMAIN-CONTAINING 1"/>
    <property type="match status" value="1"/>
</dbReference>
<proteinExistence type="predicted"/>
<dbReference type="InterPro" id="IPR002172">
    <property type="entry name" value="LDrepeatLR_classA_rpt"/>
</dbReference>
<dbReference type="FunFam" id="2.20.100.10:FF:000001">
    <property type="entry name" value="semaphorin-5A isoform X1"/>
    <property type="match status" value="1"/>
</dbReference>
<evidence type="ECO:0000256" key="2">
    <source>
        <dbReference type="ARBA" id="ARBA00023157"/>
    </source>
</evidence>
<evidence type="ECO:0000256" key="1">
    <source>
        <dbReference type="ARBA" id="ARBA00022536"/>
    </source>
</evidence>
<dbReference type="SMART" id="SM00209">
    <property type="entry name" value="TSP1"/>
    <property type="match status" value="2"/>
</dbReference>
<sequence>MFAQAHPAHCAALLLHLAVLVAPGLAKGGEWGEWGPLSPCSVTCGIGSMVKQRVWIHGPDENIIDENPWTSSQSYTCTDETFSICPEDGQWTAWDSWSGCTKACGEGKRERQRFCQGPNYGGKPCDGENFDKESCNKEPCPPLPKKFDLTQCKENTNFTCTSGKMCIPINQRCDSVVQCHDGSDEIGCNSIKSLWGNGVYYDLSRGRNRGLSVMLSDAGVVLGSLLTVILALIFH</sequence>
<dbReference type="PANTHER" id="PTHR16311:SF3">
    <property type="entry name" value="THROMBOSPONDIN TYPE-1 DOMAIN-CONTAINING PROTEIN 1"/>
    <property type="match status" value="1"/>
</dbReference>
<dbReference type="Proteomes" id="UP001497497">
    <property type="component" value="Unassembled WGS sequence"/>
</dbReference>
<feature type="signal peptide" evidence="5">
    <location>
        <begin position="1"/>
        <end position="26"/>
    </location>
</feature>
<evidence type="ECO:0000256" key="3">
    <source>
        <dbReference type="PROSITE-ProRule" id="PRU00124"/>
    </source>
</evidence>
<dbReference type="InterPro" id="IPR038877">
    <property type="entry name" value="THSD1"/>
</dbReference>
<comment type="caution">
    <text evidence="3">Lacks conserved residue(s) required for the propagation of feature annotation.</text>
</comment>
<name>A0AAV2IJ72_LYMST</name>
<accession>A0AAV2IJ72</accession>
<keyword evidence="1" id="KW-0245">EGF-like domain</keyword>